<dbReference type="RefSeq" id="WP_088094531.1">
    <property type="nucleotide sequence ID" value="NZ_JBALMA010000213.1"/>
</dbReference>
<dbReference type="AlphaFoldDB" id="A0A1Y3M7T2"/>
<protein>
    <submittedName>
        <fullName evidence="5">ABC transporter</fullName>
    </submittedName>
</protein>
<dbReference type="EMBL" id="MWPX01000044">
    <property type="protein sequence ID" value="OUM46477.1"/>
    <property type="molecule type" value="Genomic_DNA"/>
</dbReference>
<dbReference type="PROSITE" id="PS50893">
    <property type="entry name" value="ABC_TRANSPORTER_2"/>
    <property type="match status" value="1"/>
</dbReference>
<dbReference type="Pfam" id="PF00005">
    <property type="entry name" value="ABC_tran"/>
    <property type="match status" value="1"/>
</dbReference>
<keyword evidence="1" id="KW-0813">Transport</keyword>
<evidence type="ECO:0000313" key="6">
    <source>
        <dbReference type="Proteomes" id="UP000195321"/>
    </source>
</evidence>
<dbReference type="InterPro" id="IPR050763">
    <property type="entry name" value="ABC_transporter_ATP-binding"/>
</dbReference>
<organism evidence="5 6">
    <name type="scientific">Bacillus pseudomycoides</name>
    <dbReference type="NCBI Taxonomy" id="64104"/>
    <lineage>
        <taxon>Bacteria</taxon>
        <taxon>Bacillati</taxon>
        <taxon>Bacillota</taxon>
        <taxon>Bacilli</taxon>
        <taxon>Bacillales</taxon>
        <taxon>Bacillaceae</taxon>
        <taxon>Bacillus</taxon>
        <taxon>Bacillus cereus group</taxon>
    </lineage>
</organism>
<dbReference type="SUPFAM" id="SSF52540">
    <property type="entry name" value="P-loop containing nucleoside triphosphate hydrolases"/>
    <property type="match status" value="1"/>
</dbReference>
<evidence type="ECO:0000259" key="4">
    <source>
        <dbReference type="PROSITE" id="PS50893"/>
    </source>
</evidence>
<proteinExistence type="predicted"/>
<dbReference type="SMART" id="SM00382">
    <property type="entry name" value="AAA"/>
    <property type="match status" value="1"/>
</dbReference>
<dbReference type="GO" id="GO:0005524">
    <property type="term" value="F:ATP binding"/>
    <property type="evidence" value="ECO:0007669"/>
    <property type="project" value="UniProtKB-KW"/>
</dbReference>
<dbReference type="PANTHER" id="PTHR42711:SF17">
    <property type="entry name" value="ABC TRANSPORTER ATP-BINDING PROTEIN"/>
    <property type="match status" value="1"/>
</dbReference>
<dbReference type="CDD" id="cd03230">
    <property type="entry name" value="ABC_DR_subfamily_A"/>
    <property type="match status" value="1"/>
</dbReference>
<keyword evidence="2" id="KW-0547">Nucleotide-binding</keyword>
<dbReference type="Gene3D" id="3.40.50.300">
    <property type="entry name" value="P-loop containing nucleotide triphosphate hydrolases"/>
    <property type="match status" value="1"/>
</dbReference>
<feature type="domain" description="ABC transporter" evidence="4">
    <location>
        <begin position="4"/>
        <end position="225"/>
    </location>
</feature>
<name>A0A1Y3M7T2_9BACI</name>
<dbReference type="PANTHER" id="PTHR42711">
    <property type="entry name" value="ABC TRANSPORTER ATP-BINDING PROTEIN"/>
    <property type="match status" value="1"/>
</dbReference>
<dbReference type="PROSITE" id="PS00211">
    <property type="entry name" value="ABC_TRANSPORTER_1"/>
    <property type="match status" value="1"/>
</dbReference>
<dbReference type="GO" id="GO:0016887">
    <property type="term" value="F:ATP hydrolysis activity"/>
    <property type="evidence" value="ECO:0007669"/>
    <property type="project" value="InterPro"/>
</dbReference>
<sequence length="236" mass="26568">MKLIEFTNVEKSFKGRKVINNLSFSINSNEVVALVGTNGAGKTTTIRMLLGISQPDSGVIKRWTKDFNEKVGAQLQATPFFEGFNVEDNLKLFGTFYQSDMTNETMEKILKNYNLADAKSTLASKLSLGQQKRLAISITTLHDPEFVILDEPSAGLDPSGQRDIQNMIRQLKSRGKSVLFSSHDMLEVRNTADRIMIMDQGTLLEDGAPEFLLNKYGVLDLEELFYRLTKKENLYV</sequence>
<dbReference type="InterPro" id="IPR027417">
    <property type="entry name" value="P-loop_NTPase"/>
</dbReference>
<accession>A0A1Y3M7T2</accession>
<evidence type="ECO:0000256" key="2">
    <source>
        <dbReference type="ARBA" id="ARBA00022741"/>
    </source>
</evidence>
<dbReference type="InterPro" id="IPR003439">
    <property type="entry name" value="ABC_transporter-like_ATP-bd"/>
</dbReference>
<dbReference type="InterPro" id="IPR003593">
    <property type="entry name" value="AAA+_ATPase"/>
</dbReference>
<evidence type="ECO:0000313" key="5">
    <source>
        <dbReference type="EMBL" id="OUM46477.1"/>
    </source>
</evidence>
<evidence type="ECO:0000256" key="3">
    <source>
        <dbReference type="ARBA" id="ARBA00022840"/>
    </source>
</evidence>
<dbReference type="InterPro" id="IPR017871">
    <property type="entry name" value="ABC_transporter-like_CS"/>
</dbReference>
<reference evidence="5 6" key="1">
    <citation type="submission" date="2017-02" db="EMBL/GenBank/DDBJ databases">
        <title>Bacillus pseudomycoides isolate FSL K6-0042.</title>
        <authorList>
            <person name="Kovac J."/>
        </authorList>
    </citation>
    <scope>NUCLEOTIDE SEQUENCE [LARGE SCALE GENOMIC DNA]</scope>
    <source>
        <strain evidence="5 6">FSL K6-0042</strain>
    </source>
</reference>
<keyword evidence="3" id="KW-0067">ATP-binding</keyword>
<comment type="caution">
    <text evidence="5">The sequence shown here is derived from an EMBL/GenBank/DDBJ whole genome shotgun (WGS) entry which is preliminary data.</text>
</comment>
<gene>
    <name evidence="5" type="ORF">BW425_23490</name>
</gene>
<evidence type="ECO:0000256" key="1">
    <source>
        <dbReference type="ARBA" id="ARBA00022448"/>
    </source>
</evidence>
<dbReference type="Proteomes" id="UP000195321">
    <property type="component" value="Unassembled WGS sequence"/>
</dbReference>